<protein>
    <submittedName>
        <fullName evidence="1">Uncharacterized protein</fullName>
    </submittedName>
</protein>
<gene>
    <name evidence="1" type="ORF">PROAA_80003</name>
</gene>
<keyword evidence="2" id="KW-1185">Reference proteome</keyword>
<name>A0A1A8Y1R4_9RHOO</name>
<accession>A0A1A8Y1R4</accession>
<sequence length="72" mass="8113">MPFPAALTIIPEGNTHFSWMHASTLLASLYVADGMLVRFSPKLTSQPKRPDRSITYSKQLAYKSRRLATLMT</sequence>
<reference evidence="1 2" key="1">
    <citation type="submission" date="2016-06" db="EMBL/GenBank/DDBJ databases">
        <authorList>
            <person name="Kjaerup R.B."/>
            <person name="Dalgaard T.S."/>
            <person name="Juul-Madsen H.R."/>
        </authorList>
    </citation>
    <scope>NUCLEOTIDE SEQUENCE [LARGE SCALE GENOMIC DNA]</scope>
    <source>
        <strain evidence="1">2</strain>
    </source>
</reference>
<evidence type="ECO:0000313" key="1">
    <source>
        <dbReference type="EMBL" id="SBT10942.1"/>
    </source>
</evidence>
<proteinExistence type="predicted"/>
<organism evidence="1 2">
    <name type="scientific">Candidatus Propionivibrio aalborgensis</name>
    <dbReference type="NCBI Taxonomy" id="1860101"/>
    <lineage>
        <taxon>Bacteria</taxon>
        <taxon>Pseudomonadati</taxon>
        <taxon>Pseudomonadota</taxon>
        <taxon>Betaproteobacteria</taxon>
        <taxon>Rhodocyclales</taxon>
        <taxon>Rhodocyclaceae</taxon>
        <taxon>Propionivibrio</taxon>
    </lineage>
</organism>
<dbReference type="Proteomes" id="UP000199600">
    <property type="component" value="Unassembled WGS sequence"/>
</dbReference>
<dbReference type="AlphaFoldDB" id="A0A1A8Y1R4"/>
<evidence type="ECO:0000313" key="2">
    <source>
        <dbReference type="Proteomes" id="UP000199600"/>
    </source>
</evidence>
<dbReference type="EMBL" id="FLQY01000384">
    <property type="protein sequence ID" value="SBT10942.1"/>
    <property type="molecule type" value="Genomic_DNA"/>
</dbReference>